<feature type="repeat" description="Pumilio" evidence="3">
    <location>
        <begin position="632"/>
        <end position="667"/>
    </location>
</feature>
<feature type="repeat" description="Pumilio" evidence="3">
    <location>
        <begin position="668"/>
        <end position="704"/>
    </location>
</feature>
<evidence type="ECO:0000313" key="6">
    <source>
        <dbReference type="EMBL" id="KAK4154288.1"/>
    </source>
</evidence>
<dbReference type="Gene3D" id="1.25.10.10">
    <property type="entry name" value="Leucine-rich Repeat Variant"/>
    <property type="match status" value="1"/>
</dbReference>
<reference evidence="6" key="2">
    <citation type="submission" date="2023-05" db="EMBL/GenBank/DDBJ databases">
        <authorList>
            <consortium name="Lawrence Berkeley National Laboratory"/>
            <person name="Steindorff A."/>
            <person name="Hensen N."/>
            <person name="Bonometti L."/>
            <person name="Westerberg I."/>
            <person name="Brannstrom I.O."/>
            <person name="Guillou S."/>
            <person name="Cros-Aarteil S."/>
            <person name="Calhoun S."/>
            <person name="Haridas S."/>
            <person name="Kuo A."/>
            <person name="Mondo S."/>
            <person name="Pangilinan J."/>
            <person name="Riley R."/>
            <person name="Labutti K."/>
            <person name="Andreopoulos B."/>
            <person name="Lipzen A."/>
            <person name="Chen C."/>
            <person name="Yanf M."/>
            <person name="Daum C."/>
            <person name="Ng V."/>
            <person name="Clum A."/>
            <person name="Ohm R."/>
            <person name="Martin F."/>
            <person name="Silar P."/>
            <person name="Natvig D."/>
            <person name="Lalanne C."/>
            <person name="Gautier V."/>
            <person name="Ament-Velasquez S.L."/>
            <person name="Kruys A."/>
            <person name="Hutchinson M.I."/>
            <person name="Powell A.J."/>
            <person name="Barry K."/>
            <person name="Miller A.N."/>
            <person name="Grigoriev I.V."/>
            <person name="Debuchy R."/>
            <person name="Gladieux P."/>
            <person name="Thoren M.H."/>
            <person name="Johannesson H."/>
        </authorList>
    </citation>
    <scope>NUCLEOTIDE SEQUENCE</scope>
    <source>
        <strain evidence="6">CBS 538.74</strain>
    </source>
</reference>
<dbReference type="PROSITE" id="PS50302">
    <property type="entry name" value="PUM"/>
    <property type="match status" value="7"/>
</dbReference>
<accession>A0AAN6VMH3</accession>
<name>A0AAN6VMH3_9PEZI</name>
<keyword evidence="7" id="KW-1185">Reference proteome</keyword>
<dbReference type="EMBL" id="MU856916">
    <property type="protein sequence ID" value="KAK4154288.1"/>
    <property type="molecule type" value="Genomic_DNA"/>
</dbReference>
<dbReference type="InterPro" id="IPR033133">
    <property type="entry name" value="PUM-HD"/>
</dbReference>
<feature type="compositionally biased region" description="Low complexity" evidence="4">
    <location>
        <begin position="999"/>
        <end position="1011"/>
    </location>
</feature>
<protein>
    <submittedName>
        <fullName evidence="6">Armadillo-type protein</fullName>
    </submittedName>
</protein>
<evidence type="ECO:0000256" key="3">
    <source>
        <dbReference type="PROSITE-ProRule" id="PRU00317"/>
    </source>
</evidence>
<keyword evidence="1" id="KW-0677">Repeat</keyword>
<evidence type="ECO:0000256" key="1">
    <source>
        <dbReference type="ARBA" id="ARBA00022737"/>
    </source>
</evidence>
<dbReference type="PANTHER" id="PTHR12537">
    <property type="entry name" value="RNA BINDING PROTEIN PUMILIO-RELATED"/>
    <property type="match status" value="1"/>
</dbReference>
<feature type="region of interest" description="Disordered" evidence="4">
    <location>
        <begin position="282"/>
        <end position="358"/>
    </location>
</feature>
<dbReference type="Pfam" id="PF00806">
    <property type="entry name" value="PUF"/>
    <property type="match status" value="8"/>
</dbReference>
<feature type="repeat" description="Pumilio" evidence="3">
    <location>
        <begin position="813"/>
        <end position="848"/>
    </location>
</feature>
<feature type="region of interest" description="Disordered" evidence="4">
    <location>
        <begin position="1"/>
        <end position="68"/>
    </location>
</feature>
<feature type="compositionally biased region" description="Polar residues" evidence="4">
    <location>
        <begin position="450"/>
        <end position="463"/>
    </location>
</feature>
<dbReference type="PANTHER" id="PTHR12537:SF13">
    <property type="entry name" value="PUMILIO HOMOLOGY DOMAIN FAMILY MEMBER 4"/>
    <property type="match status" value="1"/>
</dbReference>
<dbReference type="PROSITE" id="PS50303">
    <property type="entry name" value="PUM_HD"/>
    <property type="match status" value="1"/>
</dbReference>
<dbReference type="GO" id="GO:0010608">
    <property type="term" value="P:post-transcriptional regulation of gene expression"/>
    <property type="evidence" value="ECO:0007669"/>
    <property type="project" value="TreeGrafter"/>
</dbReference>
<dbReference type="CDD" id="cd07920">
    <property type="entry name" value="Pumilio"/>
    <property type="match status" value="1"/>
</dbReference>
<feature type="repeat" description="Pumilio" evidence="3">
    <location>
        <begin position="741"/>
        <end position="776"/>
    </location>
</feature>
<feature type="compositionally biased region" description="Polar residues" evidence="4">
    <location>
        <begin position="1"/>
        <end position="18"/>
    </location>
</feature>
<feature type="domain" description="PUM-HD" evidence="5">
    <location>
        <begin position="570"/>
        <end position="912"/>
    </location>
</feature>
<gene>
    <name evidence="6" type="ORF">C8A00DRAFT_14576</name>
</gene>
<evidence type="ECO:0000259" key="5">
    <source>
        <dbReference type="PROSITE" id="PS50303"/>
    </source>
</evidence>
<dbReference type="InterPro" id="IPR011989">
    <property type="entry name" value="ARM-like"/>
</dbReference>
<evidence type="ECO:0000313" key="7">
    <source>
        <dbReference type="Proteomes" id="UP001302745"/>
    </source>
</evidence>
<reference evidence="6" key="1">
    <citation type="journal article" date="2023" name="Mol. Phylogenet. Evol.">
        <title>Genome-scale phylogeny and comparative genomics of the fungal order Sordariales.</title>
        <authorList>
            <person name="Hensen N."/>
            <person name="Bonometti L."/>
            <person name="Westerberg I."/>
            <person name="Brannstrom I.O."/>
            <person name="Guillou S."/>
            <person name="Cros-Aarteil S."/>
            <person name="Calhoun S."/>
            <person name="Haridas S."/>
            <person name="Kuo A."/>
            <person name="Mondo S."/>
            <person name="Pangilinan J."/>
            <person name="Riley R."/>
            <person name="LaButti K."/>
            <person name="Andreopoulos B."/>
            <person name="Lipzen A."/>
            <person name="Chen C."/>
            <person name="Yan M."/>
            <person name="Daum C."/>
            <person name="Ng V."/>
            <person name="Clum A."/>
            <person name="Steindorff A."/>
            <person name="Ohm R.A."/>
            <person name="Martin F."/>
            <person name="Silar P."/>
            <person name="Natvig D.O."/>
            <person name="Lalanne C."/>
            <person name="Gautier V."/>
            <person name="Ament-Velasquez S.L."/>
            <person name="Kruys A."/>
            <person name="Hutchinson M.I."/>
            <person name="Powell A.J."/>
            <person name="Barry K."/>
            <person name="Miller A.N."/>
            <person name="Grigoriev I.V."/>
            <person name="Debuchy R."/>
            <person name="Gladieux P."/>
            <person name="Hiltunen Thoren M."/>
            <person name="Johannesson H."/>
        </authorList>
    </citation>
    <scope>NUCLEOTIDE SEQUENCE</scope>
    <source>
        <strain evidence="6">CBS 538.74</strain>
    </source>
</reference>
<feature type="region of interest" description="Disordered" evidence="4">
    <location>
        <begin position="112"/>
        <end position="217"/>
    </location>
</feature>
<dbReference type="GO" id="GO:0005737">
    <property type="term" value="C:cytoplasm"/>
    <property type="evidence" value="ECO:0007669"/>
    <property type="project" value="TreeGrafter"/>
</dbReference>
<feature type="compositionally biased region" description="Polar residues" evidence="4">
    <location>
        <begin position="139"/>
        <end position="148"/>
    </location>
</feature>
<dbReference type="SUPFAM" id="SSF48371">
    <property type="entry name" value="ARM repeat"/>
    <property type="match status" value="1"/>
</dbReference>
<feature type="compositionally biased region" description="Polar residues" evidence="4">
    <location>
        <begin position="337"/>
        <end position="350"/>
    </location>
</feature>
<sequence>MDDFFRTQQSPRGESQVSGAFVSPPRNGPLLPRRFTADSGRVPTLSSITTMPPRAAEPQDFASTTLEKKRMDYERLREHRRRFEAEIHKLDAQQRMEERELHQLQEDVNARYGGHQSEPTTPPEYRDTSGFPSIFSRPNRYSTSSLTSPPGIFNRPQRSGSLLTSPLSGTLPSRFPFDDDIPSRSVPSSRRNSDEDEKEEAVRQDPTSHRSTNALNRYSMPVTRSRTYLTDIGLEDSHNTTGFLFGDEDSNPAETRTTPTAPVANNPDAFPSLFRQQAYPSMTSASSAAPDLALSQTSGPEHHHPSNGWNSINKHRHNKQSMSTMGSTPHSGGASIGSLSEASTIGSTRPANVRHSTDGMKLFPESTTAALEAPATSVVSPPTAHILASPPKLHQSYSANDVPTVKANGTAGLGGNANNHAQQHFHNHNASIGRIPAGAMPGRHNRELSSDASSANGRENANYPSITSTLQASAPSFGPAPTQPQQFSSTVAPAVTTSAPAMPYPSYPGAPGGYNAMSGPPPTGYNTLPMLMQNMAVSNGNPSPMYSQQNFTGYNPMYNQPPAPRQHQDSQARVIQNRRQLDSEAMSRFNNLPLEQVGGTIYSLCKDQHGCRYLQKQLENRIPDQIHMIWLETNQHVVELMTDPFGNYLCQKLLEYCNDDERTVLIQNATSNMVTIALNQHGTRALQKMIEHVTTQVQINLIVEALRNQVVELIQDLNGNHVIQKCLNKLSAADASFIFDAVGKHCVEVGTHRHGCCVLQRCIDHADGAQKVWLIERITDHAVTLVQDPFGNYVVQYIIDLNEQTFTEPLVKQFQGRIGALSKHKFSSNVIEKCLRCASELSRDLIVTELLNPGEIDRLLRDSFGNYVIQTALDYAPPMSKHGLIEAIRPILPSIRATPYGRRIQAKIQTHDTRTGPTNTGQVLPTDPAGGQLSIRPAHNRAMHNNGASILATGAYANGANGASGAGMNGGLPSGAMYPNSAVIAIPAPQNQTPPQPPRAQQQQFPPQFAPMGSSENGEAHWV</sequence>
<feature type="repeat" description="Pumilio" evidence="3">
    <location>
        <begin position="705"/>
        <end position="740"/>
    </location>
</feature>
<dbReference type="SMART" id="SM00025">
    <property type="entry name" value="Pumilio"/>
    <property type="match status" value="8"/>
</dbReference>
<evidence type="ECO:0000256" key="2">
    <source>
        <dbReference type="ARBA" id="ARBA00024893"/>
    </source>
</evidence>
<feature type="region of interest" description="Disordered" evidence="4">
    <location>
        <begin position="247"/>
        <end position="267"/>
    </location>
</feature>
<dbReference type="InterPro" id="IPR001313">
    <property type="entry name" value="Pumilio_RNA-bd_rpt"/>
</dbReference>
<comment type="caution">
    <text evidence="6">The sequence shown here is derived from an EMBL/GenBank/DDBJ whole genome shotgun (WGS) entry which is preliminary data.</text>
</comment>
<dbReference type="FunFam" id="1.25.10.10:FF:000237">
    <property type="entry name" value="Pumilio homolog 9"/>
    <property type="match status" value="1"/>
</dbReference>
<dbReference type="Proteomes" id="UP001302745">
    <property type="component" value="Unassembled WGS sequence"/>
</dbReference>
<proteinExistence type="predicted"/>
<feature type="repeat" description="Pumilio" evidence="3">
    <location>
        <begin position="777"/>
        <end position="812"/>
    </location>
</feature>
<comment type="function">
    <text evidence="2">RNA-binding nucleolar protein required for pre-rRNA processing. Involved in production of 18S rRNA and assembly of small ribosomal subunit.</text>
</comment>
<organism evidence="6 7">
    <name type="scientific">Chaetomidium leptoderma</name>
    <dbReference type="NCBI Taxonomy" id="669021"/>
    <lineage>
        <taxon>Eukaryota</taxon>
        <taxon>Fungi</taxon>
        <taxon>Dikarya</taxon>
        <taxon>Ascomycota</taxon>
        <taxon>Pezizomycotina</taxon>
        <taxon>Sordariomycetes</taxon>
        <taxon>Sordariomycetidae</taxon>
        <taxon>Sordariales</taxon>
        <taxon>Chaetomiaceae</taxon>
        <taxon>Chaetomidium</taxon>
    </lineage>
</organism>
<feature type="compositionally biased region" description="Low complexity" evidence="4">
    <location>
        <begin position="159"/>
        <end position="173"/>
    </location>
</feature>
<feature type="compositionally biased region" description="Polar residues" evidence="4">
    <location>
        <begin position="320"/>
        <end position="330"/>
    </location>
</feature>
<feature type="compositionally biased region" description="Low complexity" evidence="4">
    <location>
        <begin position="284"/>
        <end position="295"/>
    </location>
</feature>
<dbReference type="GO" id="GO:0003729">
    <property type="term" value="F:mRNA binding"/>
    <property type="evidence" value="ECO:0007669"/>
    <property type="project" value="TreeGrafter"/>
</dbReference>
<evidence type="ECO:0000256" key="4">
    <source>
        <dbReference type="SAM" id="MobiDB-lite"/>
    </source>
</evidence>
<dbReference type="InterPro" id="IPR016024">
    <property type="entry name" value="ARM-type_fold"/>
</dbReference>
<dbReference type="AlphaFoldDB" id="A0AAN6VMH3"/>
<feature type="region of interest" description="Disordered" evidence="4">
    <location>
        <begin position="437"/>
        <end position="463"/>
    </location>
</feature>
<dbReference type="InterPro" id="IPR033712">
    <property type="entry name" value="Pumilio_RNA-bd"/>
</dbReference>
<feature type="repeat" description="Pumilio" evidence="3">
    <location>
        <begin position="849"/>
        <end position="886"/>
    </location>
</feature>
<feature type="region of interest" description="Disordered" evidence="4">
    <location>
        <begin position="987"/>
        <end position="1023"/>
    </location>
</feature>